<dbReference type="InterPro" id="IPR009660">
    <property type="entry name" value="Phage_A500_Gp15"/>
</dbReference>
<protein>
    <recommendedName>
        <fullName evidence="3">Bacteriophage Gp15 protein</fullName>
    </recommendedName>
</protein>
<dbReference type="AlphaFoldDB" id="A0A2Z4UD93"/>
<name>A0A2Z4UD93_9FIRM</name>
<reference evidence="2" key="1">
    <citation type="submission" date="2018-06" db="EMBL/GenBank/DDBJ databases">
        <title>Description of Blautia argi sp. nov., a new anaerobic isolated from dog feces.</title>
        <authorList>
            <person name="Chang Y.-H."/>
            <person name="Paek J."/>
            <person name="Shin Y."/>
        </authorList>
    </citation>
    <scope>NUCLEOTIDE SEQUENCE [LARGE SCALE GENOMIC DNA]</scope>
    <source>
        <strain evidence="2">KCTC 15426</strain>
    </source>
</reference>
<dbReference type="KEGG" id="blau:DQQ01_12550"/>
<dbReference type="RefSeq" id="WP_111920320.1">
    <property type="nucleotide sequence ID" value="NZ_CP030280.1"/>
</dbReference>
<organism evidence="1 2">
    <name type="scientific">Blautia argi</name>
    <dbReference type="NCBI Taxonomy" id="1912897"/>
    <lineage>
        <taxon>Bacteria</taxon>
        <taxon>Bacillati</taxon>
        <taxon>Bacillota</taxon>
        <taxon>Clostridia</taxon>
        <taxon>Lachnospirales</taxon>
        <taxon>Lachnospiraceae</taxon>
        <taxon>Blautia</taxon>
    </lineage>
</organism>
<dbReference type="EMBL" id="CP030280">
    <property type="protein sequence ID" value="AWY98834.1"/>
    <property type="molecule type" value="Genomic_DNA"/>
</dbReference>
<sequence length="214" mass="25993">MNANIILNRLPDRVEIGGKEYQIRSDFRTSILFEAMIRSTLNDKEKLIQMLHMYYPVIPQETGEAIKKAVWFYNCGREPQKEQCEKNHTKQEFKRHKTSYSFEQDAPYIYADFLREYKINLRRIESEELHWWEFNALFDSLSENSKIKKIMYWRTCDTAGMSRKEVQRINELRKYYKLEDELSCSAKISLAQRNQRMKDYVQKRFQEVNRRVET</sequence>
<evidence type="ECO:0000313" key="2">
    <source>
        <dbReference type="Proteomes" id="UP000250003"/>
    </source>
</evidence>
<dbReference type="OrthoDB" id="1758052at2"/>
<accession>A0A2Z4UD93</accession>
<evidence type="ECO:0000313" key="1">
    <source>
        <dbReference type="EMBL" id="AWY98834.1"/>
    </source>
</evidence>
<dbReference type="Pfam" id="PF06854">
    <property type="entry name" value="Phage_Gp15"/>
    <property type="match status" value="1"/>
</dbReference>
<evidence type="ECO:0008006" key="3">
    <source>
        <dbReference type="Google" id="ProtNLM"/>
    </source>
</evidence>
<keyword evidence="2" id="KW-1185">Reference proteome</keyword>
<gene>
    <name evidence="1" type="ORF">DQQ01_12550</name>
</gene>
<dbReference type="Proteomes" id="UP000250003">
    <property type="component" value="Chromosome"/>
</dbReference>
<proteinExistence type="predicted"/>